<organism evidence="4 5">
    <name type="scientific">Chitinophaga rupis</name>
    <dbReference type="NCBI Taxonomy" id="573321"/>
    <lineage>
        <taxon>Bacteria</taxon>
        <taxon>Pseudomonadati</taxon>
        <taxon>Bacteroidota</taxon>
        <taxon>Chitinophagia</taxon>
        <taxon>Chitinophagales</taxon>
        <taxon>Chitinophagaceae</taxon>
        <taxon>Chitinophaga</taxon>
    </lineage>
</organism>
<keyword evidence="5" id="KW-1185">Reference proteome</keyword>
<sequence>MKLYCLLLLLLCSAWLPAHAQRTYASHSVLATGTWYKLAVTQPGIYKIPVSQLNSMGINTQSLSSNNIRIFGSGGQLLPENNSLPRADDLPELALEVSDGGDGLLNGNDYVLFYAPGPHGWVYNSAGRTFTHQYNLYSDTAWYFLGIGGNGRRISTDNATPPAPTVDVTAFDYRAFYEKDSVNLVSSGKQWWGPVFNNAPGGTLTRSIDFTLPAAAAQVQVRARAAARSSGSRFDITVNQAAAGSLNLNPVSGNIFEAFATAAYGAFNVNVNSAQLQVGLQYIAGNGDQGWLDYVELQARCPLTLPSQGPLFFRDAVSTGPGATGRFTLNNAGAGTAIWELTNTSTPVAIPVQRSGSQLQFMRDAATLREYVAFDPAQMPQPAFAGTVPNQDLHGSAAADMLIITTPALKAAADRLAAYHTAHDQLQVQVALVPDIYNEFASGTPDPTAIRDFVKMFYDRAGGNGKGPRYLLLFGDASFDYRHRINANTNLVPTWESDASLDFINSYPSDDFFGFLDDADNITDINTRNLLDIAIGRLPVQTAAQAQQVVDKIMGYHNPANFGPWRNHLTFVADDGDNNLHLQDAEEVSGMAAQTWRQGIPDKIYLDAYPKVPSAGGSRYPAVNSEIQRQMSTGNLVWNYTGHGSYSRLAEEVVVDGSTIKNWNNAQHLPLMITATCDFAPFDNPAYNSLGEQLVLQPTGGAIALMTTTRAVFAYSNRVMNTNYLQMAFTPLANGHMPSLGEAAMLGKNLTYTNYSDIANNRKFQLLGDPALTLAFPRYHVVTDSINGQDVTQVTDTLKALGKYVVKGHLEDEQGQPLAGFNGQLDVAVYDKPVTLRTRGNDAGSQPADYTLQQQVLFRGQQSIQNGQFSFTFIVPNDIDYKPGAGKISYYAANEQADAGGYFDGYQVGGTAANAPQDTTGPQVQAFMDTELFRNGGITGPNPVLLVNLYDSSGINTSGYGIGHDMIAVLDTASQYFVLNDFYTAALNNYRAGAIRFPFYNLTEGPHTLTIKAWDTYNNSTTVTLQFVVAGAGTLEVQDVGNYPNPFTTETRFFFTHNQQGQEMDVTLQVFTVSGQLVKTKRQTINATGNRYDGMLWNGTADSGAKLPPGIYFYRLTVSTKLKTKISGGKLILF</sequence>
<evidence type="ECO:0000256" key="2">
    <source>
        <dbReference type="SAM" id="SignalP"/>
    </source>
</evidence>
<evidence type="ECO:0000259" key="3">
    <source>
        <dbReference type="Pfam" id="PF01364"/>
    </source>
</evidence>
<dbReference type="CDD" id="cd02258">
    <property type="entry name" value="Peptidase_C25_N"/>
    <property type="match status" value="1"/>
</dbReference>
<dbReference type="NCBIfam" id="NF033707">
    <property type="entry name" value="T9SS_sortase"/>
    <property type="match status" value="1"/>
</dbReference>
<dbReference type="InterPro" id="IPR001769">
    <property type="entry name" value="Gingipain"/>
</dbReference>
<reference evidence="4 5" key="1">
    <citation type="submission" date="2016-10" db="EMBL/GenBank/DDBJ databases">
        <authorList>
            <person name="de Groot N.N."/>
        </authorList>
    </citation>
    <scope>NUCLEOTIDE SEQUENCE [LARGE SCALE GENOMIC DNA]</scope>
    <source>
        <strain evidence="4 5">DSM 21039</strain>
    </source>
</reference>
<dbReference type="SUPFAM" id="SSF52129">
    <property type="entry name" value="Caspase-like"/>
    <property type="match status" value="1"/>
</dbReference>
<dbReference type="STRING" id="573321.SAMN04488505_111251"/>
<dbReference type="RefSeq" id="WP_089920454.1">
    <property type="nucleotide sequence ID" value="NZ_FOBB01000011.1"/>
</dbReference>
<evidence type="ECO:0000313" key="4">
    <source>
        <dbReference type="EMBL" id="SEN63913.1"/>
    </source>
</evidence>
<keyword evidence="1 2" id="KW-0732">Signal</keyword>
<dbReference type="NCBIfam" id="TIGR04183">
    <property type="entry name" value="Por_Secre_tail"/>
    <property type="match status" value="1"/>
</dbReference>
<dbReference type="InterPro" id="IPR029031">
    <property type="entry name" value="Gingipain_N_sf"/>
</dbReference>
<dbReference type="Gene3D" id="3.40.50.10390">
    <property type="entry name" value="Gingipain r, domain 1"/>
    <property type="match status" value="1"/>
</dbReference>
<accession>A0A1H8I5L1</accession>
<dbReference type="Gene3D" id="2.60.40.4070">
    <property type="match status" value="1"/>
</dbReference>
<dbReference type="OrthoDB" id="9809780at2"/>
<dbReference type="EMBL" id="FOBB01000011">
    <property type="protein sequence ID" value="SEN63913.1"/>
    <property type="molecule type" value="Genomic_DNA"/>
</dbReference>
<dbReference type="GO" id="GO:0006508">
    <property type="term" value="P:proteolysis"/>
    <property type="evidence" value="ECO:0007669"/>
    <property type="project" value="InterPro"/>
</dbReference>
<proteinExistence type="predicted"/>
<dbReference type="GO" id="GO:0008234">
    <property type="term" value="F:cysteine-type peptidase activity"/>
    <property type="evidence" value="ECO:0007669"/>
    <property type="project" value="InterPro"/>
</dbReference>
<dbReference type="Gene3D" id="3.40.50.1460">
    <property type="match status" value="1"/>
</dbReference>
<dbReference type="Pfam" id="PF01364">
    <property type="entry name" value="Peptidase_C25"/>
    <property type="match status" value="1"/>
</dbReference>
<evidence type="ECO:0000313" key="5">
    <source>
        <dbReference type="Proteomes" id="UP000198984"/>
    </source>
</evidence>
<dbReference type="AlphaFoldDB" id="A0A1H8I5L1"/>
<feature type="chain" id="PRO_5011628675" evidence="2">
    <location>
        <begin position="21"/>
        <end position="1134"/>
    </location>
</feature>
<gene>
    <name evidence="4" type="ORF">SAMN04488505_111251</name>
</gene>
<name>A0A1H8I5L1_9BACT</name>
<protein>
    <submittedName>
        <fullName evidence="4">Por secretion system C-terminal sorting domain-containing protein</fullName>
    </submittedName>
</protein>
<dbReference type="InterPro" id="IPR026444">
    <property type="entry name" value="Secre_tail"/>
</dbReference>
<dbReference type="Proteomes" id="UP000198984">
    <property type="component" value="Unassembled WGS sequence"/>
</dbReference>
<evidence type="ECO:0000256" key="1">
    <source>
        <dbReference type="ARBA" id="ARBA00022729"/>
    </source>
</evidence>
<feature type="signal peptide" evidence="2">
    <location>
        <begin position="1"/>
        <end position="20"/>
    </location>
</feature>
<feature type="domain" description="Gingipain" evidence="3">
    <location>
        <begin position="401"/>
        <end position="774"/>
    </location>
</feature>
<dbReference type="InterPro" id="IPR029030">
    <property type="entry name" value="Caspase-like_dom_sf"/>
</dbReference>